<dbReference type="EMBL" id="LGRX02001494">
    <property type="protein sequence ID" value="KAK3286091.1"/>
    <property type="molecule type" value="Genomic_DNA"/>
</dbReference>
<proteinExistence type="inferred from homology"/>
<dbReference type="Proteomes" id="UP001190700">
    <property type="component" value="Unassembled WGS sequence"/>
</dbReference>
<dbReference type="SMART" id="SM00671">
    <property type="entry name" value="SEL1"/>
    <property type="match status" value="5"/>
</dbReference>
<comment type="caution">
    <text evidence="2">The sequence shown here is derived from an EMBL/GenBank/DDBJ whole genome shotgun (WGS) entry which is preliminary data.</text>
</comment>
<dbReference type="SUPFAM" id="SSF81901">
    <property type="entry name" value="HCP-like"/>
    <property type="match status" value="2"/>
</dbReference>
<keyword evidence="3" id="KW-1185">Reference proteome</keyword>
<dbReference type="InterPro" id="IPR050767">
    <property type="entry name" value="Sel1_AlgK"/>
</dbReference>
<comment type="similarity">
    <text evidence="1">Belongs to the sel-1 family.</text>
</comment>
<reference evidence="2 3" key="1">
    <citation type="journal article" date="2015" name="Genome Biol. Evol.">
        <title>Comparative Genomics of a Bacterivorous Green Alga Reveals Evolutionary Causalities and Consequences of Phago-Mixotrophic Mode of Nutrition.</title>
        <authorList>
            <person name="Burns J.A."/>
            <person name="Paasch A."/>
            <person name="Narechania A."/>
            <person name="Kim E."/>
        </authorList>
    </citation>
    <scope>NUCLEOTIDE SEQUENCE [LARGE SCALE GENOMIC DNA]</scope>
    <source>
        <strain evidence="2 3">PLY_AMNH</strain>
    </source>
</reference>
<gene>
    <name evidence="2" type="ORF">CYMTET_6334</name>
</gene>
<sequence length="316" mass="35048">MVDAEDALAQLRLPSSKTDKMTKQEMQAAQVEYWYKKAGEGHAQAQYGISVCLQKGMGVEKNLGEATEWCEKAAEQGHALAQFNTGTFYHHGTGVKRDLPRAVGWYIKAAEQGEVRAANNLGVCYEKGIGVEEGVCLRKAVFWYRKAAELGNAPGQCNLGVCFQEGKGVERCDKVAVEWYIAAAKQGYAEAQWRLGRCFRRGEGVSVDVAQAIAWFEKGAAQEHARAIIELEELRKEPAAEMEHEVEATMAELPLSRTPDLSEMRTCSNPNCKFWDAEVGTHHCRPRTAGGKVHAIKVHYCSDECRRGHVTTFACF</sequence>
<dbReference type="PANTHER" id="PTHR11102">
    <property type="entry name" value="SEL-1-LIKE PROTEIN"/>
    <property type="match status" value="1"/>
</dbReference>
<protein>
    <submittedName>
        <fullName evidence="2">Uncharacterized protein</fullName>
    </submittedName>
</protein>
<evidence type="ECO:0000313" key="3">
    <source>
        <dbReference type="Proteomes" id="UP001190700"/>
    </source>
</evidence>
<dbReference type="AlphaFoldDB" id="A0AAE0GXU0"/>
<dbReference type="Gene3D" id="1.25.40.10">
    <property type="entry name" value="Tetratricopeptide repeat domain"/>
    <property type="match status" value="2"/>
</dbReference>
<name>A0AAE0GXU0_9CHLO</name>
<dbReference type="InterPro" id="IPR011990">
    <property type="entry name" value="TPR-like_helical_dom_sf"/>
</dbReference>
<dbReference type="PANTHER" id="PTHR11102:SF160">
    <property type="entry name" value="ERAD-ASSOCIATED E3 UBIQUITIN-PROTEIN LIGASE COMPONENT HRD3"/>
    <property type="match status" value="1"/>
</dbReference>
<dbReference type="Pfam" id="PF08238">
    <property type="entry name" value="Sel1"/>
    <property type="match status" value="5"/>
</dbReference>
<organism evidence="2 3">
    <name type="scientific">Cymbomonas tetramitiformis</name>
    <dbReference type="NCBI Taxonomy" id="36881"/>
    <lineage>
        <taxon>Eukaryota</taxon>
        <taxon>Viridiplantae</taxon>
        <taxon>Chlorophyta</taxon>
        <taxon>Pyramimonadophyceae</taxon>
        <taxon>Pyramimonadales</taxon>
        <taxon>Pyramimonadaceae</taxon>
        <taxon>Cymbomonas</taxon>
    </lineage>
</organism>
<evidence type="ECO:0000256" key="1">
    <source>
        <dbReference type="ARBA" id="ARBA00038101"/>
    </source>
</evidence>
<dbReference type="InterPro" id="IPR006597">
    <property type="entry name" value="Sel1-like"/>
</dbReference>
<accession>A0AAE0GXU0</accession>
<evidence type="ECO:0000313" key="2">
    <source>
        <dbReference type="EMBL" id="KAK3286091.1"/>
    </source>
</evidence>